<evidence type="ECO:0000313" key="3">
    <source>
        <dbReference type="Proteomes" id="UP000541352"/>
    </source>
</evidence>
<dbReference type="AlphaFoldDB" id="A0A7W5ZJD8"/>
<dbReference type="PANTHER" id="PTHR38477">
    <property type="entry name" value="HYPOTHETICAL EXPORTED PROTEIN"/>
    <property type="match status" value="1"/>
</dbReference>
<proteinExistence type="predicted"/>
<protein>
    <recommendedName>
        <fullName evidence="4">Murein L,D-transpeptidase catalytic domain family protein</fullName>
    </recommendedName>
</protein>
<comment type="caution">
    <text evidence="2">The sequence shown here is derived from an EMBL/GenBank/DDBJ whole genome shotgun (WGS) entry which is preliminary data.</text>
</comment>
<keyword evidence="1" id="KW-0732">Signal</keyword>
<dbReference type="EMBL" id="JACIBY010000001">
    <property type="protein sequence ID" value="MBB3836982.1"/>
    <property type="molecule type" value="Genomic_DNA"/>
</dbReference>
<dbReference type="Proteomes" id="UP000541352">
    <property type="component" value="Unassembled WGS sequence"/>
</dbReference>
<reference evidence="2 3" key="1">
    <citation type="submission" date="2020-08" db="EMBL/GenBank/DDBJ databases">
        <title>Genomic Encyclopedia of Type Strains, Phase IV (KMG-IV): sequencing the most valuable type-strain genomes for metagenomic binning, comparative biology and taxonomic classification.</title>
        <authorList>
            <person name="Goeker M."/>
        </authorList>
    </citation>
    <scope>NUCLEOTIDE SEQUENCE [LARGE SCALE GENOMIC DNA]</scope>
    <source>
        <strain evidence="2 3">DSM 17976</strain>
    </source>
</reference>
<feature type="chain" id="PRO_5031161397" description="Murein L,D-transpeptidase catalytic domain family protein" evidence="1">
    <location>
        <begin position="23"/>
        <end position="221"/>
    </location>
</feature>
<evidence type="ECO:0000313" key="2">
    <source>
        <dbReference type="EMBL" id="MBB3836982.1"/>
    </source>
</evidence>
<dbReference type="PANTHER" id="PTHR38477:SF1">
    <property type="entry name" value="MUREIN L,D-TRANSPEPTIDASE CATALYTIC DOMAIN FAMILY PROTEIN"/>
    <property type="match status" value="1"/>
</dbReference>
<evidence type="ECO:0008006" key="4">
    <source>
        <dbReference type="Google" id="ProtNLM"/>
    </source>
</evidence>
<dbReference type="Pfam" id="PF13645">
    <property type="entry name" value="YkuD_2"/>
    <property type="match status" value="1"/>
</dbReference>
<name>A0A7W5ZJD8_9BACT</name>
<feature type="signal peptide" evidence="1">
    <location>
        <begin position="1"/>
        <end position="22"/>
    </location>
</feature>
<gene>
    <name evidence="2" type="ORF">FHS57_000964</name>
</gene>
<evidence type="ECO:0000256" key="1">
    <source>
        <dbReference type="SAM" id="SignalP"/>
    </source>
</evidence>
<dbReference type="RefSeq" id="WP_229601252.1">
    <property type="nucleotide sequence ID" value="NZ_JACIBY010000001.1"/>
</dbReference>
<sequence>MKSLHARLFGFLFVLSSLTVAAKPRLTTYSSLVTIYQELSLDEAGLSHSVFDYAIRGVQKVNPAKAILAIVDLSQPSVNKRLYVIDLLKRKLLFRTYVAHGRNSGDLFAQKFSNEVSSLQSSLGFYQTLGTYQGKHGLSLKLKGLENGFNTNALDRAVVMHGADYVSEDFIRKIGRLGRSFGCPAVPYGVHKDIIETLKNGACLFVFSPNQNYLKKSTFLL</sequence>
<dbReference type="InterPro" id="IPR032676">
    <property type="entry name" value="YkuD_2"/>
</dbReference>
<organism evidence="2 3">
    <name type="scientific">Runella defluvii</name>
    <dbReference type="NCBI Taxonomy" id="370973"/>
    <lineage>
        <taxon>Bacteria</taxon>
        <taxon>Pseudomonadati</taxon>
        <taxon>Bacteroidota</taxon>
        <taxon>Cytophagia</taxon>
        <taxon>Cytophagales</taxon>
        <taxon>Spirosomataceae</taxon>
        <taxon>Runella</taxon>
    </lineage>
</organism>
<keyword evidence="3" id="KW-1185">Reference proteome</keyword>
<accession>A0A7W5ZJD8</accession>